<gene>
    <name evidence="1" type="ORF">METZ01_LOCUS193707</name>
</gene>
<evidence type="ECO:0000313" key="1">
    <source>
        <dbReference type="EMBL" id="SVB40853.1"/>
    </source>
</evidence>
<dbReference type="AlphaFoldDB" id="A0A382DT67"/>
<protein>
    <recommendedName>
        <fullName evidence="2">MCE family protein</fullName>
    </recommendedName>
</protein>
<evidence type="ECO:0008006" key="2">
    <source>
        <dbReference type="Google" id="ProtNLM"/>
    </source>
</evidence>
<dbReference type="EMBL" id="UINC01040665">
    <property type="protein sequence ID" value="SVB40853.1"/>
    <property type="molecule type" value="Genomic_DNA"/>
</dbReference>
<reference evidence="1" key="1">
    <citation type="submission" date="2018-05" db="EMBL/GenBank/DDBJ databases">
        <authorList>
            <person name="Lanie J.A."/>
            <person name="Ng W.-L."/>
            <person name="Kazmierczak K.M."/>
            <person name="Andrzejewski T.M."/>
            <person name="Davidsen T.M."/>
            <person name="Wayne K.J."/>
            <person name="Tettelin H."/>
            <person name="Glass J.I."/>
            <person name="Rusch D."/>
            <person name="Podicherti R."/>
            <person name="Tsui H.-C.T."/>
            <person name="Winkler M.E."/>
        </authorList>
    </citation>
    <scope>NUCLEOTIDE SEQUENCE</scope>
</reference>
<sequence>RADSAIAAIAEMGENLDSATESLRSVLARIDSGQGTLGRLSTDEALYESLNSAAETLAVLLKDLQENPSKYINLSIF</sequence>
<proteinExistence type="predicted"/>
<accession>A0A382DT67</accession>
<name>A0A382DT67_9ZZZZ</name>
<organism evidence="1">
    <name type="scientific">marine metagenome</name>
    <dbReference type="NCBI Taxonomy" id="408172"/>
    <lineage>
        <taxon>unclassified sequences</taxon>
        <taxon>metagenomes</taxon>
        <taxon>ecological metagenomes</taxon>
    </lineage>
</organism>
<feature type="non-terminal residue" evidence="1">
    <location>
        <position position="1"/>
    </location>
</feature>